<dbReference type="SUPFAM" id="SSF54637">
    <property type="entry name" value="Thioesterase/thiol ester dehydrase-isomerase"/>
    <property type="match status" value="1"/>
</dbReference>
<dbReference type="Proteomes" id="UP000812287">
    <property type="component" value="Unassembled WGS sequence"/>
</dbReference>
<dbReference type="RefSeq" id="XP_043039163.1">
    <property type="nucleotide sequence ID" value="XM_043190062.1"/>
</dbReference>
<accession>A0A9P7VQP2</accession>
<comment type="caution">
    <text evidence="2">The sequence shown here is derived from an EMBL/GenBank/DDBJ whole genome shotgun (WGS) entry which is preliminary data.</text>
</comment>
<dbReference type="InterPro" id="IPR029069">
    <property type="entry name" value="HotDog_dom_sf"/>
</dbReference>
<feature type="domain" description="Acyl-CoA thioesterase-like N-terminal HotDog" evidence="1">
    <location>
        <begin position="28"/>
        <end position="109"/>
    </location>
</feature>
<organism evidence="2 3">
    <name type="scientific">Guyanagaster necrorhizus</name>
    <dbReference type="NCBI Taxonomy" id="856835"/>
    <lineage>
        <taxon>Eukaryota</taxon>
        <taxon>Fungi</taxon>
        <taxon>Dikarya</taxon>
        <taxon>Basidiomycota</taxon>
        <taxon>Agaricomycotina</taxon>
        <taxon>Agaricomycetes</taxon>
        <taxon>Agaricomycetidae</taxon>
        <taxon>Agaricales</taxon>
        <taxon>Marasmiineae</taxon>
        <taxon>Physalacriaceae</taxon>
        <taxon>Guyanagaster</taxon>
    </lineage>
</organism>
<dbReference type="Gene3D" id="2.40.160.210">
    <property type="entry name" value="Acyl-CoA thioesterase, double hotdog domain"/>
    <property type="match status" value="1"/>
</dbReference>
<name>A0A9P7VQP2_9AGAR</name>
<gene>
    <name evidence="2" type="ORF">BT62DRAFT_987326</name>
</gene>
<evidence type="ECO:0000313" key="3">
    <source>
        <dbReference type="Proteomes" id="UP000812287"/>
    </source>
</evidence>
<evidence type="ECO:0000259" key="1">
    <source>
        <dbReference type="Pfam" id="PF13622"/>
    </source>
</evidence>
<dbReference type="OrthoDB" id="2532955at2759"/>
<proteinExistence type="predicted"/>
<dbReference type="InterPro" id="IPR042171">
    <property type="entry name" value="Acyl-CoA_hotdog"/>
</dbReference>
<keyword evidence="3" id="KW-1185">Reference proteome</keyword>
<dbReference type="InterPro" id="IPR052389">
    <property type="entry name" value="Sec_Metab_Biosynth-Assoc"/>
</dbReference>
<dbReference type="GeneID" id="66112359"/>
<protein>
    <recommendedName>
        <fullName evidence="1">Acyl-CoA thioesterase-like N-terminal HotDog domain-containing protein</fullName>
    </recommendedName>
</protein>
<dbReference type="PANTHER" id="PTHR38110">
    <property type="entry name" value="CHROMOSOME 23, WHOLE GENOME SHOTGUN SEQUENCE"/>
    <property type="match status" value="1"/>
</dbReference>
<reference evidence="2" key="1">
    <citation type="submission" date="2020-11" db="EMBL/GenBank/DDBJ databases">
        <title>Adaptations for nitrogen fixation in a non-lichenized fungal sporocarp promotes dispersal by wood-feeding termites.</title>
        <authorList>
            <consortium name="DOE Joint Genome Institute"/>
            <person name="Koch R.A."/>
            <person name="Yoon G."/>
            <person name="Arayal U."/>
            <person name="Lail K."/>
            <person name="Amirebrahimi M."/>
            <person name="Labutti K."/>
            <person name="Lipzen A."/>
            <person name="Riley R."/>
            <person name="Barry K."/>
            <person name="Henrissat B."/>
            <person name="Grigoriev I.V."/>
            <person name="Herr J.R."/>
            <person name="Aime M.C."/>
        </authorList>
    </citation>
    <scope>NUCLEOTIDE SEQUENCE</scope>
    <source>
        <strain evidence="2">MCA 3950</strain>
    </source>
</reference>
<dbReference type="AlphaFoldDB" id="A0A9P7VQP2"/>
<sequence length="344" mass="38141">MAPLYQAINVQFQEDVPGSHAVYRAVADPEWTVAAVPNGGYLLANIIDACMQFQTSAKSHPDPIHVTAHFLHSTAAAAFYVHVRFQKRGKGFTNLVAELIQNGKTTIISHLIFGILAPPPGSPNKTLAPPSPYARRVPLYRHPSTAPLELEKIRDVYKFRQYFQCTQEPEIRAKVALDSPTRTNGTTIGGGGMEGGTWFGLTDRNERITTPSLALFADAFLNIPVLIPKSEPQALRWGDFTYDTCSWFPTMVITLEFKFPIPPPSKDHASRTVGMFWRGNFVNDPQGRHETYVELWSAPSDVGEGFEVDGWRDNQVCLAVANQMSLSLPMEVNLKQGNNDSAKL</sequence>
<dbReference type="InterPro" id="IPR049449">
    <property type="entry name" value="TesB_ACOT8-like_N"/>
</dbReference>
<dbReference type="PANTHER" id="PTHR38110:SF1">
    <property type="entry name" value="THIOESTERASE DOMAIN-CONTAINING PROTEIN"/>
    <property type="match status" value="1"/>
</dbReference>
<dbReference type="Pfam" id="PF13622">
    <property type="entry name" value="4HBT_3"/>
    <property type="match status" value="1"/>
</dbReference>
<dbReference type="EMBL" id="MU250536">
    <property type="protein sequence ID" value="KAG7445663.1"/>
    <property type="molecule type" value="Genomic_DNA"/>
</dbReference>
<evidence type="ECO:0000313" key="2">
    <source>
        <dbReference type="EMBL" id="KAG7445663.1"/>
    </source>
</evidence>